<evidence type="ECO:0000256" key="1">
    <source>
        <dbReference type="SAM" id="MobiDB-lite"/>
    </source>
</evidence>
<keyword evidence="3" id="KW-1185">Reference proteome</keyword>
<evidence type="ECO:0000313" key="3">
    <source>
        <dbReference type="Proteomes" id="UP000290289"/>
    </source>
</evidence>
<feature type="region of interest" description="Disordered" evidence="1">
    <location>
        <begin position="100"/>
        <end position="119"/>
    </location>
</feature>
<proteinExistence type="predicted"/>
<sequence>MQKMITAIRLIRPQPPGLIFTPPLPSNFGRKATRVRFKQAASVRVSSKNSNMDKQQEEPTLKTGDILLESFGVGYASRCEDEGYGGIYGAITEQDQLIHDDHPANDKSPGSEVKEKEKARHKTIKLLRTQIRAPSNLGRIASGVVLRQATTISSDPNSKHNMNKAECPDQKTGDVMSQSFGEGYATRSDEEGFGGVFSDNQTFPKTEQDQLIHENHPAYDKTQGSEVKEKEKGRCQTQANASTN</sequence>
<dbReference type="EMBL" id="RDQH01000328">
    <property type="protein sequence ID" value="RXI07340.1"/>
    <property type="molecule type" value="Genomic_DNA"/>
</dbReference>
<feature type="compositionally biased region" description="Basic and acidic residues" evidence="1">
    <location>
        <begin position="206"/>
        <end position="219"/>
    </location>
</feature>
<feature type="region of interest" description="Disordered" evidence="1">
    <location>
        <begin position="185"/>
        <end position="244"/>
    </location>
</feature>
<evidence type="ECO:0000313" key="2">
    <source>
        <dbReference type="EMBL" id="RXI07340.1"/>
    </source>
</evidence>
<dbReference type="PANTHER" id="PTHR36410:SF1">
    <property type="entry name" value="EXPRESSED PROTEIN"/>
    <property type="match status" value="1"/>
</dbReference>
<feature type="region of interest" description="Disordered" evidence="1">
    <location>
        <begin position="153"/>
        <end position="173"/>
    </location>
</feature>
<dbReference type="PANTHER" id="PTHR36410">
    <property type="entry name" value="EXPRESSED PROTEIN"/>
    <property type="match status" value="1"/>
</dbReference>
<gene>
    <name evidence="2" type="ORF">DVH24_026476</name>
</gene>
<comment type="caution">
    <text evidence="2">The sequence shown here is derived from an EMBL/GenBank/DDBJ whole genome shotgun (WGS) entry which is preliminary data.</text>
</comment>
<dbReference type="AlphaFoldDB" id="A0A498KG78"/>
<reference evidence="2 3" key="1">
    <citation type="submission" date="2018-10" db="EMBL/GenBank/DDBJ databases">
        <title>A high-quality apple genome assembly.</title>
        <authorList>
            <person name="Hu J."/>
        </authorList>
    </citation>
    <scope>NUCLEOTIDE SEQUENCE [LARGE SCALE GENOMIC DNA]</scope>
    <source>
        <strain evidence="3">cv. HFTH1</strain>
        <tissue evidence="2">Young leaf</tissue>
    </source>
</reference>
<dbReference type="Proteomes" id="UP000290289">
    <property type="component" value="Chromosome 2"/>
</dbReference>
<organism evidence="2 3">
    <name type="scientific">Malus domestica</name>
    <name type="common">Apple</name>
    <name type="synonym">Pyrus malus</name>
    <dbReference type="NCBI Taxonomy" id="3750"/>
    <lineage>
        <taxon>Eukaryota</taxon>
        <taxon>Viridiplantae</taxon>
        <taxon>Streptophyta</taxon>
        <taxon>Embryophyta</taxon>
        <taxon>Tracheophyta</taxon>
        <taxon>Spermatophyta</taxon>
        <taxon>Magnoliopsida</taxon>
        <taxon>eudicotyledons</taxon>
        <taxon>Gunneridae</taxon>
        <taxon>Pentapetalae</taxon>
        <taxon>rosids</taxon>
        <taxon>fabids</taxon>
        <taxon>Rosales</taxon>
        <taxon>Rosaceae</taxon>
        <taxon>Amygdaloideae</taxon>
        <taxon>Maleae</taxon>
        <taxon>Malus</taxon>
    </lineage>
</organism>
<accession>A0A498KG78</accession>
<name>A0A498KG78_MALDO</name>
<protein>
    <submittedName>
        <fullName evidence="2">Uncharacterized protein</fullName>
    </submittedName>
</protein>
<feature type="compositionally biased region" description="Polar residues" evidence="1">
    <location>
        <begin position="235"/>
        <end position="244"/>
    </location>
</feature>